<dbReference type="Pfam" id="PF05130">
    <property type="entry name" value="FlgN"/>
    <property type="match status" value="1"/>
</dbReference>
<comment type="function">
    <text evidence="1">Required for the efficient initiation of filament assembly.</text>
</comment>
<keyword evidence="4" id="KW-0969">Cilium</keyword>
<evidence type="ECO:0000256" key="2">
    <source>
        <dbReference type="ARBA" id="ARBA00007703"/>
    </source>
</evidence>
<reference evidence="4" key="1">
    <citation type="submission" date="2020-12" db="EMBL/GenBank/DDBJ databases">
        <title>Taurinivorans muris gen. nov., sp. nov., fundamental and realized metabolic niche of a ubiquitous sulfidogenic bacterium in the murine intestine.</title>
        <authorList>
            <person name="Ye H."/>
            <person name="Hanson B.T."/>
            <person name="Loy A."/>
        </authorList>
    </citation>
    <scope>NUCLEOTIDE SEQUENCE</scope>
    <source>
        <strain evidence="4">LT0009</strain>
    </source>
</reference>
<sequence>MFANIQDTLNRQDKALDLMKELLQEEFSLLMKRDTDAVMTIEFSIHELLRQLATEKESIIQALGGGRLKDYAQMLPEDKREIILSLWLSIDKKEQACARQASLNTRLSLGLLDQSKDLLNYLHERIIPPQRTNYSRRGTYAKEHPQAAVFSARY</sequence>
<dbReference type="Proteomes" id="UP001058120">
    <property type="component" value="Chromosome"/>
</dbReference>
<evidence type="ECO:0000313" key="5">
    <source>
        <dbReference type="Proteomes" id="UP001058120"/>
    </source>
</evidence>
<dbReference type="InterPro" id="IPR007809">
    <property type="entry name" value="FlgN-like"/>
</dbReference>
<organism evidence="4 5">
    <name type="scientific">Taurinivorans muris</name>
    <dbReference type="NCBI Taxonomy" id="2787751"/>
    <lineage>
        <taxon>Bacteria</taxon>
        <taxon>Pseudomonadati</taxon>
        <taxon>Thermodesulfobacteriota</taxon>
        <taxon>Desulfovibrionia</taxon>
        <taxon>Desulfovibrionales</taxon>
        <taxon>Desulfovibrionaceae</taxon>
        <taxon>Taurinivorans</taxon>
    </lineage>
</organism>
<proteinExistence type="inferred from homology"/>
<name>A0ABY5XZI8_9BACT</name>
<keyword evidence="3" id="KW-1005">Bacterial flagellum biogenesis</keyword>
<keyword evidence="4" id="KW-0966">Cell projection</keyword>
<evidence type="ECO:0000313" key="4">
    <source>
        <dbReference type="EMBL" id="UWX05173.1"/>
    </source>
</evidence>
<dbReference type="SUPFAM" id="SSF140566">
    <property type="entry name" value="FlgN-like"/>
    <property type="match status" value="1"/>
</dbReference>
<accession>A0ABY5XZI8</accession>
<keyword evidence="4" id="KW-0282">Flagellum</keyword>
<dbReference type="InterPro" id="IPR036679">
    <property type="entry name" value="FlgN-like_sf"/>
</dbReference>
<keyword evidence="5" id="KW-1185">Reference proteome</keyword>
<evidence type="ECO:0000256" key="3">
    <source>
        <dbReference type="ARBA" id="ARBA00022795"/>
    </source>
</evidence>
<dbReference type="RefSeq" id="WP_334314738.1">
    <property type="nucleotide sequence ID" value="NZ_CP065938.1"/>
</dbReference>
<protein>
    <submittedName>
        <fullName evidence="4">Flagellar protein FlgN</fullName>
    </submittedName>
</protein>
<dbReference type="EMBL" id="CP065938">
    <property type="protein sequence ID" value="UWX05173.1"/>
    <property type="molecule type" value="Genomic_DNA"/>
</dbReference>
<comment type="similarity">
    <text evidence="2">Belongs to the FlgN family.</text>
</comment>
<evidence type="ECO:0000256" key="1">
    <source>
        <dbReference type="ARBA" id="ARBA00002397"/>
    </source>
</evidence>
<gene>
    <name evidence="4" type="ORF">JBF11_06785</name>
</gene>